<keyword evidence="3" id="KW-0813">Transport</keyword>
<dbReference type="Pfam" id="PF02321">
    <property type="entry name" value="OEP"/>
    <property type="match status" value="1"/>
</dbReference>
<dbReference type="EMBL" id="CABPSJ010000007">
    <property type="protein sequence ID" value="VVE44052.1"/>
    <property type="molecule type" value="Genomic_DNA"/>
</dbReference>
<evidence type="ECO:0000313" key="8">
    <source>
        <dbReference type="EMBL" id="VVE44052.1"/>
    </source>
</evidence>
<evidence type="ECO:0000256" key="1">
    <source>
        <dbReference type="ARBA" id="ARBA00004442"/>
    </source>
</evidence>
<dbReference type="PANTHER" id="PTHR30026">
    <property type="entry name" value="OUTER MEMBRANE PROTEIN TOLC"/>
    <property type="match status" value="1"/>
</dbReference>
<dbReference type="AlphaFoldDB" id="A0A5E4Y6S6"/>
<dbReference type="InterPro" id="IPR003423">
    <property type="entry name" value="OMP_efflux"/>
</dbReference>
<dbReference type="GO" id="GO:0015288">
    <property type="term" value="F:porin activity"/>
    <property type="evidence" value="ECO:0007669"/>
    <property type="project" value="TreeGrafter"/>
</dbReference>
<proteinExistence type="inferred from homology"/>
<dbReference type="GO" id="GO:1990281">
    <property type="term" value="C:efflux pump complex"/>
    <property type="evidence" value="ECO:0007669"/>
    <property type="project" value="TreeGrafter"/>
</dbReference>
<evidence type="ECO:0000313" key="9">
    <source>
        <dbReference type="Proteomes" id="UP000337189"/>
    </source>
</evidence>
<dbReference type="OrthoDB" id="9764652at2"/>
<reference evidence="8 9" key="1">
    <citation type="submission" date="2019-08" db="EMBL/GenBank/DDBJ databases">
        <authorList>
            <person name="Peeters C."/>
        </authorList>
    </citation>
    <scope>NUCLEOTIDE SEQUENCE [LARGE SCALE GENOMIC DNA]</scope>
    <source>
        <strain evidence="8 9">LMG 31110</strain>
    </source>
</reference>
<organism evidence="8 9">
    <name type="scientific">Pandoraea communis</name>
    <dbReference type="NCBI Taxonomy" id="2508297"/>
    <lineage>
        <taxon>Bacteria</taxon>
        <taxon>Pseudomonadati</taxon>
        <taxon>Pseudomonadota</taxon>
        <taxon>Betaproteobacteria</taxon>
        <taxon>Burkholderiales</taxon>
        <taxon>Burkholderiaceae</taxon>
        <taxon>Pandoraea</taxon>
    </lineage>
</organism>
<dbReference type="Gene3D" id="1.20.1600.10">
    <property type="entry name" value="Outer membrane efflux proteins (OEP)"/>
    <property type="match status" value="1"/>
</dbReference>
<dbReference type="Proteomes" id="UP000337189">
    <property type="component" value="Unassembled WGS sequence"/>
</dbReference>
<dbReference type="GO" id="GO:0009279">
    <property type="term" value="C:cell outer membrane"/>
    <property type="evidence" value="ECO:0007669"/>
    <property type="project" value="UniProtKB-SubCell"/>
</dbReference>
<dbReference type="InterPro" id="IPR051906">
    <property type="entry name" value="TolC-like"/>
</dbReference>
<gene>
    <name evidence="8" type="ORF">PCO31110_04366</name>
</gene>
<evidence type="ECO:0000256" key="5">
    <source>
        <dbReference type="ARBA" id="ARBA00022692"/>
    </source>
</evidence>
<protein>
    <submittedName>
        <fullName evidence="8">Transporter</fullName>
    </submittedName>
</protein>
<evidence type="ECO:0000256" key="7">
    <source>
        <dbReference type="ARBA" id="ARBA00023237"/>
    </source>
</evidence>
<keyword evidence="6" id="KW-0472">Membrane</keyword>
<keyword evidence="5" id="KW-0812">Transmembrane</keyword>
<dbReference type="RefSeq" id="WP_150691353.1">
    <property type="nucleotide sequence ID" value="NZ_CABPSJ010000007.1"/>
</dbReference>
<dbReference type="GO" id="GO:0015562">
    <property type="term" value="F:efflux transmembrane transporter activity"/>
    <property type="evidence" value="ECO:0007669"/>
    <property type="project" value="InterPro"/>
</dbReference>
<evidence type="ECO:0000256" key="3">
    <source>
        <dbReference type="ARBA" id="ARBA00022448"/>
    </source>
</evidence>
<dbReference type="SUPFAM" id="SSF56954">
    <property type="entry name" value="Outer membrane efflux proteins (OEP)"/>
    <property type="match status" value="1"/>
</dbReference>
<keyword evidence="7" id="KW-0998">Cell outer membrane</keyword>
<evidence type="ECO:0000256" key="4">
    <source>
        <dbReference type="ARBA" id="ARBA00022452"/>
    </source>
</evidence>
<keyword evidence="4" id="KW-1134">Transmembrane beta strand</keyword>
<evidence type="ECO:0000256" key="6">
    <source>
        <dbReference type="ARBA" id="ARBA00023136"/>
    </source>
</evidence>
<name>A0A5E4Y6S6_9BURK</name>
<evidence type="ECO:0000256" key="2">
    <source>
        <dbReference type="ARBA" id="ARBA00007613"/>
    </source>
</evidence>
<comment type="similarity">
    <text evidence="2">Belongs to the outer membrane factor (OMF) (TC 1.B.17) family.</text>
</comment>
<comment type="subcellular location">
    <subcellularLocation>
        <location evidence="1">Cell outer membrane</location>
    </subcellularLocation>
</comment>
<sequence>MTHRFLTQLAQLPKRSVEVKTMSFRGRMPRPALLAVALAVVSLSGCAIKPVPFSDAERAQTAQADRTTMFADQQPVTGPITLDEAMARAIRYNLDHRLKMMEEALGQRQLDLSNFNLLPKLTAAAGYTNRNHELASSSEGLYTREQSLVPSFSTDKNSRTADLNLSWNILDFGVSYFEATQQADRLLVLEQRRRKVVQLMMQQVREAYWQAVGAQRLRDRIAPLLDEAQSALDDSRTTQQQGLRSPVDALNYQRSLLDLMRQLEAVRDQLEVAKPRLASLMNLDPGKDFTLATTGAFRVPAFDMAMPAMEDMALQRRPELVEASYNERISVNETHKAMAKLLPGIEFNVGAHYDSNSFLVYNAWRSAGISVSWNLLNLLNAGNIRGTAQAQLDVAKMQRMALSMAVLTQVHVARSELGAKTRQFNLFKRLNDVDQQILEQTHNATQTQAKGKLEEIRVATSAMMSELRLYQSYGELESAYGQMLSTLGLDPLPAKLDGNDIASLTQSISEEQKRWDAVAAQGIPVAASARPGPTIAAAATLPTGAVQK</sequence>
<dbReference type="PANTHER" id="PTHR30026:SF20">
    <property type="entry name" value="OUTER MEMBRANE PROTEIN TOLC"/>
    <property type="match status" value="1"/>
</dbReference>
<accession>A0A5E4Y6S6</accession>